<organism evidence="10 11">
    <name type="scientific">Labeo rohita</name>
    <name type="common">Indian major carp</name>
    <name type="synonym">Cyprinus rohita</name>
    <dbReference type="NCBI Taxonomy" id="84645"/>
    <lineage>
        <taxon>Eukaryota</taxon>
        <taxon>Metazoa</taxon>
        <taxon>Chordata</taxon>
        <taxon>Craniata</taxon>
        <taxon>Vertebrata</taxon>
        <taxon>Euteleostomi</taxon>
        <taxon>Actinopterygii</taxon>
        <taxon>Neopterygii</taxon>
        <taxon>Teleostei</taxon>
        <taxon>Ostariophysi</taxon>
        <taxon>Cypriniformes</taxon>
        <taxon>Cyprinidae</taxon>
        <taxon>Labeoninae</taxon>
        <taxon>Labeonini</taxon>
        <taxon>Labeo</taxon>
    </lineage>
</organism>
<dbReference type="InterPro" id="IPR051882">
    <property type="entry name" value="ATF_bZIP_TF"/>
</dbReference>
<feature type="compositionally biased region" description="Polar residues" evidence="7">
    <location>
        <begin position="113"/>
        <end position="128"/>
    </location>
</feature>
<dbReference type="EMBL" id="JACTAM010000020">
    <property type="protein sequence ID" value="KAI2652082.1"/>
    <property type="molecule type" value="Genomic_DNA"/>
</dbReference>
<evidence type="ECO:0000313" key="11">
    <source>
        <dbReference type="Proteomes" id="UP000830375"/>
    </source>
</evidence>
<gene>
    <name evidence="10" type="ORF">H4Q32_014914</name>
</gene>
<feature type="region of interest" description="Disordered" evidence="7">
    <location>
        <begin position="45"/>
        <end position="158"/>
    </location>
</feature>
<evidence type="ECO:0000256" key="4">
    <source>
        <dbReference type="ARBA" id="ARBA00023125"/>
    </source>
</evidence>
<dbReference type="Proteomes" id="UP000830375">
    <property type="component" value="Unassembled WGS sequence"/>
</dbReference>
<proteinExistence type="inferred from homology"/>
<dbReference type="SUPFAM" id="SSF57959">
    <property type="entry name" value="Leucine zipper domain"/>
    <property type="match status" value="1"/>
</dbReference>
<feature type="region of interest" description="Disordered" evidence="7">
    <location>
        <begin position="267"/>
        <end position="294"/>
    </location>
</feature>
<keyword evidence="8" id="KW-0812">Transmembrane</keyword>
<feature type="compositionally biased region" description="Polar residues" evidence="7">
    <location>
        <begin position="79"/>
        <end position="94"/>
    </location>
</feature>
<evidence type="ECO:0000256" key="1">
    <source>
        <dbReference type="ARBA" id="ARBA00004167"/>
    </source>
</evidence>
<sequence length="616" mass="68167">MNKEAGDISIDQDGEWDISLFDELEDLGDADELLEALVESVGYDPSVSDLNFDIEPPAWNSDGWGENSSPRSDGDVTVDSLSPNHTFSSVSSPASVEPHSPCSTHDEALSPVSWHSQPSPLSVCSDSSGFAEALTERKPSKRTSQSKTKPLQPAKRPIQFSPKVSIQPKPLITAVPISHAATSLQTKTIIIQPLQTVLPVVKPPPVTIQPAPPTGQRMLLSQPTQVVQLQTPQAVPTHVVTVPTLAQDRSVSVVAPVTASPMVAMTLQNSTPDDDSNASRRQQRMIKNRESASLSRKKKKEYLLTLEARLKNSVLKATAPKRRAVCLMAVLVFLVFNLGPISLLGGDRGSTFPAAPAFSGRHLLGFSPESERNLESDRLQTDPSNPVNRLEDVVSEQKALMVVKDPLYFRTPPPCQPPVNRTKCMKLAHELRGWVHRHEVERTKTRRMSNTQHRGRTILQKAADKQAEVPQIVTRIQYTDSSEKIPSSELQVYYAPHRTYNDFFDELNRRGDTFYVISFRRDHLLLPATSHNKGSRPKMSVVLPAMNYNESIIKDKEFEVMMQIDCEVMDTRILHIKSSTIPPILRVNQTETDSFYHAAPSNNQPAAPVGVLMGSS</sequence>
<dbReference type="Gene3D" id="1.20.5.170">
    <property type="match status" value="1"/>
</dbReference>
<evidence type="ECO:0000313" key="10">
    <source>
        <dbReference type="EMBL" id="KAI2652082.1"/>
    </source>
</evidence>
<keyword evidence="4" id="KW-0238">DNA-binding</keyword>
<comment type="similarity">
    <text evidence="2">Belongs to the bZIP family. ATF subfamily.</text>
</comment>
<evidence type="ECO:0000259" key="9">
    <source>
        <dbReference type="SMART" id="SM00338"/>
    </source>
</evidence>
<feature type="transmembrane region" description="Helical" evidence="8">
    <location>
        <begin position="324"/>
        <end position="344"/>
    </location>
</feature>
<accession>A0ABQ8LN40</accession>
<comment type="caution">
    <text evidence="10">The sequence shown here is derived from an EMBL/GenBank/DDBJ whole genome shotgun (WGS) entry which is preliminary data.</text>
</comment>
<dbReference type="PANTHER" id="PTHR46164:SF1">
    <property type="entry name" value="CYCLIC AMP-DEPENDENT TRANSCRIPTION FACTOR ATF-6 ALPHA"/>
    <property type="match status" value="1"/>
</dbReference>
<evidence type="ECO:0000256" key="7">
    <source>
        <dbReference type="SAM" id="MobiDB-lite"/>
    </source>
</evidence>
<evidence type="ECO:0000256" key="6">
    <source>
        <dbReference type="ARBA" id="ARBA00023242"/>
    </source>
</evidence>
<dbReference type="PANTHER" id="PTHR46164">
    <property type="entry name" value="ATF6, ISOFORM C"/>
    <property type="match status" value="1"/>
</dbReference>
<keyword evidence="3" id="KW-0805">Transcription regulation</keyword>
<name>A0ABQ8LN40_LABRO</name>
<evidence type="ECO:0000256" key="3">
    <source>
        <dbReference type="ARBA" id="ARBA00023015"/>
    </source>
</evidence>
<keyword evidence="8" id="KW-0472">Membrane</keyword>
<keyword evidence="11" id="KW-1185">Reference proteome</keyword>
<feature type="domain" description="BZIP" evidence="9">
    <location>
        <begin position="272"/>
        <end position="339"/>
    </location>
</feature>
<keyword evidence="5" id="KW-0804">Transcription</keyword>
<evidence type="ECO:0000256" key="2">
    <source>
        <dbReference type="ARBA" id="ARBA00009050"/>
    </source>
</evidence>
<dbReference type="SMART" id="SM00338">
    <property type="entry name" value="BRLZ"/>
    <property type="match status" value="1"/>
</dbReference>
<comment type="subcellular location">
    <subcellularLocation>
        <location evidence="1">Membrane</location>
        <topology evidence="1">Single-pass membrane protein</topology>
    </subcellularLocation>
</comment>
<protein>
    <submittedName>
        <fullName evidence="10">Cyclic AMP-dependent transcription factor ATF-6 alpha</fullName>
    </submittedName>
</protein>
<keyword evidence="8" id="KW-1133">Transmembrane helix</keyword>
<evidence type="ECO:0000256" key="8">
    <source>
        <dbReference type="SAM" id="Phobius"/>
    </source>
</evidence>
<reference evidence="10 11" key="1">
    <citation type="submission" date="2022-01" db="EMBL/GenBank/DDBJ databases">
        <title>A high-quality chromosome-level genome assembly of rohu carp, Labeo rohita.</title>
        <authorList>
            <person name="Arick M.A. II"/>
            <person name="Hsu C.-Y."/>
            <person name="Magbanua Z."/>
            <person name="Pechanova O."/>
            <person name="Grover C."/>
            <person name="Miller E."/>
            <person name="Thrash A."/>
            <person name="Ezzel L."/>
            <person name="Alam S."/>
            <person name="Benzie J."/>
            <person name="Hamilton M."/>
            <person name="Karsi A."/>
            <person name="Lawrence M.L."/>
            <person name="Peterson D.G."/>
        </authorList>
    </citation>
    <scope>NUCLEOTIDE SEQUENCE [LARGE SCALE GENOMIC DNA]</scope>
    <source>
        <strain evidence="11">BAU-BD-2019</strain>
        <tissue evidence="10">Blood</tissue>
    </source>
</reference>
<keyword evidence="6" id="KW-0539">Nucleus</keyword>
<evidence type="ECO:0000256" key="5">
    <source>
        <dbReference type="ARBA" id="ARBA00023163"/>
    </source>
</evidence>
<dbReference type="InterPro" id="IPR004827">
    <property type="entry name" value="bZIP"/>
</dbReference>
<dbReference type="InterPro" id="IPR046347">
    <property type="entry name" value="bZIP_sf"/>
</dbReference>